<dbReference type="InterPro" id="IPR036390">
    <property type="entry name" value="WH_DNA-bd_sf"/>
</dbReference>
<dbReference type="Gene3D" id="1.10.10.10">
    <property type="entry name" value="Winged helix-like DNA-binding domain superfamily/Winged helix DNA-binding domain"/>
    <property type="match status" value="1"/>
</dbReference>
<dbReference type="PRINTS" id="PR00033">
    <property type="entry name" value="HTHASNC"/>
</dbReference>
<reference evidence="6" key="1">
    <citation type="submission" date="2018-04" db="EMBL/GenBank/DDBJ databases">
        <authorList>
            <person name="Cornet L."/>
        </authorList>
    </citation>
    <scope>NUCLEOTIDE SEQUENCE [LARGE SCALE GENOMIC DNA]</scope>
</reference>
<dbReference type="SMART" id="SM00344">
    <property type="entry name" value="HTH_ASNC"/>
    <property type="match status" value="1"/>
</dbReference>
<dbReference type="InterPro" id="IPR036388">
    <property type="entry name" value="WH-like_DNA-bd_sf"/>
</dbReference>
<keyword evidence="3" id="KW-0804">Transcription</keyword>
<dbReference type="PROSITE" id="PS50956">
    <property type="entry name" value="HTH_ASNC_2"/>
    <property type="match status" value="1"/>
</dbReference>
<protein>
    <submittedName>
        <fullName evidence="5">Lrp/AsnC family transcriptional regulator</fullName>
    </submittedName>
</protein>
<dbReference type="GO" id="GO:0043200">
    <property type="term" value="P:response to amino acid"/>
    <property type="evidence" value="ECO:0007669"/>
    <property type="project" value="TreeGrafter"/>
</dbReference>
<name>A0A2W4TFY2_9CYAN</name>
<feature type="domain" description="HTH asnC-type" evidence="4">
    <location>
        <begin position="3"/>
        <end position="64"/>
    </location>
</feature>
<reference evidence="5 6" key="2">
    <citation type="submission" date="2018-06" db="EMBL/GenBank/DDBJ databases">
        <title>Metagenomic assembly of (sub)arctic Cyanobacteria and their associated microbiome from non-axenic cultures.</title>
        <authorList>
            <person name="Baurain D."/>
        </authorList>
    </citation>
    <scope>NUCLEOTIDE SEQUENCE [LARGE SCALE GENOMIC DNA]</scope>
    <source>
        <strain evidence="5">ULC129bin1</strain>
    </source>
</reference>
<dbReference type="GO" id="GO:0005829">
    <property type="term" value="C:cytosol"/>
    <property type="evidence" value="ECO:0007669"/>
    <property type="project" value="TreeGrafter"/>
</dbReference>
<dbReference type="InterPro" id="IPR019887">
    <property type="entry name" value="Tscrpt_reg_AsnC/Lrp_C"/>
</dbReference>
<dbReference type="PANTHER" id="PTHR30154">
    <property type="entry name" value="LEUCINE-RESPONSIVE REGULATORY PROTEIN"/>
    <property type="match status" value="1"/>
</dbReference>
<evidence type="ECO:0000256" key="1">
    <source>
        <dbReference type="ARBA" id="ARBA00023015"/>
    </source>
</evidence>
<dbReference type="SUPFAM" id="SSF54909">
    <property type="entry name" value="Dimeric alpha+beta barrel"/>
    <property type="match status" value="1"/>
</dbReference>
<evidence type="ECO:0000256" key="3">
    <source>
        <dbReference type="ARBA" id="ARBA00023163"/>
    </source>
</evidence>
<dbReference type="SUPFAM" id="SSF46785">
    <property type="entry name" value="Winged helix' DNA-binding domain"/>
    <property type="match status" value="1"/>
</dbReference>
<keyword evidence="1" id="KW-0805">Transcription regulation</keyword>
<dbReference type="Pfam" id="PF01037">
    <property type="entry name" value="AsnC_trans_reg"/>
    <property type="match status" value="1"/>
</dbReference>
<comment type="caution">
    <text evidence="5">The sequence shown here is derived from an EMBL/GenBank/DDBJ whole genome shotgun (WGS) entry which is preliminary data.</text>
</comment>
<evidence type="ECO:0000259" key="4">
    <source>
        <dbReference type="PROSITE" id="PS50956"/>
    </source>
</evidence>
<dbReference type="GO" id="GO:0043565">
    <property type="term" value="F:sequence-specific DNA binding"/>
    <property type="evidence" value="ECO:0007669"/>
    <property type="project" value="InterPro"/>
</dbReference>
<sequence length="155" mass="17145">MELDELDVKLLAALSDRGRVRWSALAEEFDVSPPAIADRVRRLEQAGAIRGYTVLLNAQTLGFGLTAFITVTLAHPRHRQAFIDYVRAQPQIQSCHHVTGEGDYLLRICCRSTAELEQLLSEELKALPGIAQTRTSIALSAVKDEVTLPLKGHSR</sequence>
<dbReference type="PANTHER" id="PTHR30154:SF34">
    <property type="entry name" value="TRANSCRIPTIONAL REGULATOR AZLB"/>
    <property type="match status" value="1"/>
</dbReference>
<dbReference type="AlphaFoldDB" id="A0A2W4TFY2"/>
<accession>A0A2W4TFY2</accession>
<gene>
    <name evidence="5" type="ORF">DCF25_22625</name>
</gene>
<dbReference type="EMBL" id="QBMC01000295">
    <property type="protein sequence ID" value="PZO07742.1"/>
    <property type="molecule type" value="Genomic_DNA"/>
</dbReference>
<dbReference type="InterPro" id="IPR019888">
    <property type="entry name" value="Tscrpt_reg_AsnC-like"/>
</dbReference>
<evidence type="ECO:0000313" key="5">
    <source>
        <dbReference type="EMBL" id="PZO07742.1"/>
    </source>
</evidence>
<keyword evidence="2" id="KW-0238">DNA-binding</keyword>
<evidence type="ECO:0000313" key="6">
    <source>
        <dbReference type="Proteomes" id="UP000249354"/>
    </source>
</evidence>
<dbReference type="Gene3D" id="3.30.70.920">
    <property type="match status" value="1"/>
</dbReference>
<evidence type="ECO:0000256" key="2">
    <source>
        <dbReference type="ARBA" id="ARBA00023125"/>
    </source>
</evidence>
<dbReference type="InterPro" id="IPR000485">
    <property type="entry name" value="AsnC-type_HTH_dom"/>
</dbReference>
<proteinExistence type="predicted"/>
<dbReference type="Proteomes" id="UP000249354">
    <property type="component" value="Unassembled WGS sequence"/>
</dbReference>
<dbReference type="Pfam" id="PF13404">
    <property type="entry name" value="HTH_AsnC-type"/>
    <property type="match status" value="1"/>
</dbReference>
<dbReference type="InterPro" id="IPR011008">
    <property type="entry name" value="Dimeric_a/b-barrel"/>
</dbReference>
<organism evidence="5 6">
    <name type="scientific">Leptolyngbya foveolarum</name>
    <dbReference type="NCBI Taxonomy" id="47253"/>
    <lineage>
        <taxon>Bacteria</taxon>
        <taxon>Bacillati</taxon>
        <taxon>Cyanobacteriota</taxon>
        <taxon>Cyanophyceae</taxon>
        <taxon>Leptolyngbyales</taxon>
        <taxon>Leptolyngbyaceae</taxon>
        <taxon>Leptolyngbya group</taxon>
        <taxon>Leptolyngbya</taxon>
    </lineage>
</organism>